<feature type="site" description="Interaction with substrate tRNA" evidence="10">
    <location>
        <position position="121"/>
    </location>
</feature>
<dbReference type="HAMAP" id="MF_00185">
    <property type="entry name" value="IPP_trans"/>
    <property type="match status" value="1"/>
</dbReference>
<protein>
    <recommendedName>
        <fullName evidence="10">tRNA dimethylallyltransferase</fullName>
        <ecNumber evidence="10">2.5.1.75</ecNumber>
    </recommendedName>
    <alternativeName>
        <fullName evidence="10">Dimethylallyl diphosphate:tRNA dimethylallyltransferase</fullName>
        <shortName evidence="10">DMAPP:tRNA dimethylallyltransferase</shortName>
        <shortName evidence="10">DMATase</shortName>
    </alternativeName>
    <alternativeName>
        <fullName evidence="10">Isopentenyl-diphosphate:tRNA isopentenyltransferase</fullName>
        <shortName evidence="10">IPP transferase</shortName>
        <shortName evidence="10">IPPT</shortName>
        <shortName evidence="10">IPTase</shortName>
    </alternativeName>
</protein>
<gene>
    <name evidence="10 14" type="primary">miaA</name>
    <name evidence="14" type="ORF">JYK00_06580</name>
</gene>
<evidence type="ECO:0000256" key="3">
    <source>
        <dbReference type="ARBA" id="ARBA00005842"/>
    </source>
</evidence>
<comment type="cofactor">
    <cofactor evidence="1 10">
        <name>Mg(2+)</name>
        <dbReference type="ChEBI" id="CHEBI:18420"/>
    </cofactor>
</comment>
<keyword evidence="5 10" id="KW-0819">tRNA processing</keyword>
<evidence type="ECO:0000256" key="12">
    <source>
        <dbReference type="RuleBase" id="RU003784"/>
    </source>
</evidence>
<dbReference type="InterPro" id="IPR018022">
    <property type="entry name" value="IPT"/>
</dbReference>
<accession>A0ABX7S6K8</accession>
<sequence>MKYLIISGPTGVGKTDLVIEFCQTKNSAVISVDSRQIYKYMDIGTAKPTVEERKKVPHYLIDFLDPSTDYNAFKYRQDALKIREKLIKNSIIPVFVGGTGLYIDALIKGLFEGVPRDENLRKELSELEKKQPGILRNMLEKFDPASAMKIHPSDLKRTIRALEVYMKTGKRISELQNQNKVSSEYFIVIFTRNRDELYERINERVEKMIEVGLLSEVSSLIKKYPKDINAFQTIGYKELIEYFEGKYNLEHAIHLIKRNTRRYARRQIIWLKRYKDALWLNLSELKRKDILQKLNEIYEKYSMRG</sequence>
<evidence type="ECO:0000313" key="14">
    <source>
        <dbReference type="EMBL" id="QTA37400.1"/>
    </source>
</evidence>
<dbReference type="SUPFAM" id="SSF52540">
    <property type="entry name" value="P-loop containing nucleoside triphosphate hydrolases"/>
    <property type="match status" value="2"/>
</dbReference>
<dbReference type="Gene3D" id="1.10.20.140">
    <property type="match status" value="1"/>
</dbReference>
<comment type="subunit">
    <text evidence="10">Monomer.</text>
</comment>
<evidence type="ECO:0000256" key="1">
    <source>
        <dbReference type="ARBA" id="ARBA00001946"/>
    </source>
</evidence>
<dbReference type="Gene3D" id="3.40.50.300">
    <property type="entry name" value="P-loop containing nucleotide triphosphate hydrolases"/>
    <property type="match status" value="1"/>
</dbReference>
<dbReference type="GO" id="GO:0052381">
    <property type="term" value="F:tRNA dimethylallyltransferase activity"/>
    <property type="evidence" value="ECO:0007669"/>
    <property type="project" value="UniProtKB-EC"/>
</dbReference>
<dbReference type="InterPro" id="IPR039657">
    <property type="entry name" value="Dimethylallyltransferase"/>
</dbReference>
<name>A0ABX7S6K8_9BACT</name>
<dbReference type="Pfam" id="PF01715">
    <property type="entry name" value="IPPT"/>
    <property type="match status" value="1"/>
</dbReference>
<feature type="binding site" evidence="10">
    <location>
        <begin position="10"/>
        <end position="15"/>
    </location>
    <ligand>
        <name>substrate</name>
    </ligand>
</feature>
<evidence type="ECO:0000313" key="15">
    <source>
        <dbReference type="Proteomes" id="UP000671862"/>
    </source>
</evidence>
<comment type="function">
    <text evidence="2 10 12">Catalyzes the transfer of a dimethylallyl group onto the adenine at position 37 in tRNAs that read codons beginning with uridine, leading to the formation of N6-(dimethylallyl)adenosine (i(6)A).</text>
</comment>
<comment type="catalytic activity">
    <reaction evidence="9 10 11">
        <text>adenosine(37) in tRNA + dimethylallyl diphosphate = N(6)-dimethylallyladenosine(37) in tRNA + diphosphate</text>
        <dbReference type="Rhea" id="RHEA:26482"/>
        <dbReference type="Rhea" id="RHEA-COMP:10162"/>
        <dbReference type="Rhea" id="RHEA-COMP:10375"/>
        <dbReference type="ChEBI" id="CHEBI:33019"/>
        <dbReference type="ChEBI" id="CHEBI:57623"/>
        <dbReference type="ChEBI" id="CHEBI:74411"/>
        <dbReference type="ChEBI" id="CHEBI:74415"/>
        <dbReference type="EC" id="2.5.1.75"/>
    </reaction>
</comment>
<proteinExistence type="inferred from homology"/>
<evidence type="ECO:0000256" key="6">
    <source>
        <dbReference type="ARBA" id="ARBA00022741"/>
    </source>
</evidence>
<evidence type="ECO:0000256" key="8">
    <source>
        <dbReference type="ARBA" id="ARBA00022842"/>
    </source>
</evidence>
<comment type="caution">
    <text evidence="10">Lacks conserved residue(s) required for the propagation of feature annotation.</text>
</comment>
<dbReference type="NCBIfam" id="TIGR00174">
    <property type="entry name" value="miaA"/>
    <property type="match status" value="1"/>
</dbReference>
<keyword evidence="6 10" id="KW-0547">Nucleotide-binding</keyword>
<dbReference type="InterPro" id="IPR027417">
    <property type="entry name" value="P-loop_NTPase"/>
</dbReference>
<keyword evidence="4 10" id="KW-0808">Transferase</keyword>
<dbReference type="EC" id="2.5.1.75" evidence="10"/>
<evidence type="ECO:0000256" key="9">
    <source>
        <dbReference type="ARBA" id="ARBA00049563"/>
    </source>
</evidence>
<evidence type="ECO:0000256" key="4">
    <source>
        <dbReference type="ARBA" id="ARBA00022679"/>
    </source>
</evidence>
<reference evidence="14 15" key="1">
    <citation type="submission" date="2021-03" db="EMBL/GenBank/DDBJ databases">
        <title>Thermosipho ferrireducens sp.nov., an anaerobic thermophilic iron-reducing bacterium isolated from a deep-sea hydrothermal sulfide deposits.</title>
        <authorList>
            <person name="Zeng X."/>
            <person name="Chen Y."/>
            <person name="Shao Z."/>
        </authorList>
    </citation>
    <scope>NUCLEOTIDE SEQUENCE [LARGE SCALE GENOMIC DNA]</scope>
    <source>
        <strain evidence="14 15">JL129W03</strain>
    </source>
</reference>
<dbReference type="EMBL" id="CP071446">
    <property type="protein sequence ID" value="QTA37400.1"/>
    <property type="molecule type" value="Genomic_DNA"/>
</dbReference>
<evidence type="ECO:0000256" key="13">
    <source>
        <dbReference type="RuleBase" id="RU003785"/>
    </source>
</evidence>
<keyword evidence="15" id="KW-1185">Reference proteome</keyword>
<organism evidence="14 15">
    <name type="scientific">Thermosipho ferrireducens</name>
    <dbReference type="NCBI Taxonomy" id="2571116"/>
    <lineage>
        <taxon>Bacteria</taxon>
        <taxon>Thermotogati</taxon>
        <taxon>Thermotogota</taxon>
        <taxon>Thermotogae</taxon>
        <taxon>Thermotogales</taxon>
        <taxon>Fervidobacteriaceae</taxon>
        <taxon>Thermosipho</taxon>
    </lineage>
</organism>
<comment type="similarity">
    <text evidence="3 10 13">Belongs to the IPP transferase family.</text>
</comment>
<dbReference type="PANTHER" id="PTHR11088">
    <property type="entry name" value="TRNA DIMETHYLALLYLTRANSFERASE"/>
    <property type="match status" value="1"/>
</dbReference>
<evidence type="ECO:0000256" key="2">
    <source>
        <dbReference type="ARBA" id="ARBA00003213"/>
    </source>
</evidence>
<dbReference type="RefSeq" id="WP_207566125.1">
    <property type="nucleotide sequence ID" value="NZ_CP071446.1"/>
</dbReference>
<evidence type="ECO:0000256" key="11">
    <source>
        <dbReference type="RuleBase" id="RU003783"/>
    </source>
</evidence>
<feature type="binding site" evidence="10">
    <location>
        <begin position="8"/>
        <end position="15"/>
    </location>
    <ligand>
        <name>ATP</name>
        <dbReference type="ChEBI" id="CHEBI:30616"/>
    </ligand>
</feature>
<dbReference type="PANTHER" id="PTHR11088:SF60">
    <property type="entry name" value="TRNA DIMETHYLALLYLTRANSFERASE"/>
    <property type="match status" value="1"/>
</dbReference>
<evidence type="ECO:0000256" key="10">
    <source>
        <dbReference type="HAMAP-Rule" id="MF_00185"/>
    </source>
</evidence>
<evidence type="ECO:0000256" key="5">
    <source>
        <dbReference type="ARBA" id="ARBA00022694"/>
    </source>
</evidence>
<feature type="site" description="Interaction with substrate tRNA" evidence="10">
    <location>
        <position position="99"/>
    </location>
</feature>
<keyword evidence="8 10" id="KW-0460">Magnesium</keyword>
<dbReference type="Proteomes" id="UP000671862">
    <property type="component" value="Chromosome"/>
</dbReference>
<feature type="region of interest" description="Interaction with substrate tRNA" evidence="10">
    <location>
        <begin position="33"/>
        <end position="36"/>
    </location>
</feature>
<keyword evidence="7 10" id="KW-0067">ATP-binding</keyword>
<evidence type="ECO:0000256" key="7">
    <source>
        <dbReference type="ARBA" id="ARBA00022840"/>
    </source>
</evidence>